<sequence length="421" mass="46435">MPRAKGHRRALAMKKMRAKQLDWTPQPPVPEFVPRRGTGRRHRVRTWPTSHLTGRQVKLVPPRHLEKRIVFVVGDSHLRAVVDEDVAIPELPFCFSFLSVPGGAAADLRMEVRHLTIPWTPDLVCVCAPGNNLTGNRTIGEAAVDFDALLTTVHSRWPKVFVLDFPPRLNIPLDLQELLRQEYHRVAARMGLPYVAVADHLSVNQLNLWCPDGVHLSDTDGMPILVDLLCDAAFCQLAPPPPELTASPRTPPRPWTPPSPQVAPRVVVTGPEPLPRRNHPRGWTVVGQEGKVIFGSESLSGCDFECVKKKTPSDPIPSNAVWFSSAMLDAMEEFAPSIGSDSIAVPPSGQVTLKNYPAVRDQSAVQEGAQVPQKIIKAKCDSVPFVTVPSVRVPHVSAAQLDCDHVAATRRDHGRIRLVKF</sequence>
<dbReference type="EC" id="3.1.1.47" evidence="1"/>
<feature type="region of interest" description="Disordered" evidence="5">
    <location>
        <begin position="23"/>
        <end position="42"/>
    </location>
</feature>
<feature type="region of interest" description="Disordered" evidence="5">
    <location>
        <begin position="241"/>
        <end position="282"/>
    </location>
</feature>
<feature type="domain" description="SGNH hydrolase-type esterase" evidence="6">
    <location>
        <begin position="100"/>
        <end position="218"/>
    </location>
</feature>
<evidence type="ECO:0000259" key="6">
    <source>
        <dbReference type="Pfam" id="PF13472"/>
    </source>
</evidence>
<name>A0A673ATK0_9TELE</name>
<dbReference type="InterPro" id="IPR013830">
    <property type="entry name" value="SGNH_hydro"/>
</dbReference>
<comment type="catalytic activity">
    <reaction evidence="3">
        <text>1-O-hexadecyl-2-acetyl-sn-glycero-3-phosphate + H2O = 1-O-hexadecyl-sn-glycero-3-phosphate + acetate + H(+)</text>
        <dbReference type="Rhea" id="RHEA:41704"/>
        <dbReference type="ChEBI" id="CHEBI:15377"/>
        <dbReference type="ChEBI" id="CHEBI:15378"/>
        <dbReference type="ChEBI" id="CHEBI:30089"/>
        <dbReference type="ChEBI" id="CHEBI:77580"/>
        <dbReference type="ChEBI" id="CHEBI:78385"/>
    </reaction>
    <physiologicalReaction direction="left-to-right" evidence="3">
        <dbReference type="Rhea" id="RHEA:41705"/>
    </physiologicalReaction>
</comment>
<dbReference type="SUPFAM" id="SSF52266">
    <property type="entry name" value="SGNH hydrolase"/>
    <property type="match status" value="1"/>
</dbReference>
<dbReference type="Gene3D" id="3.40.50.1110">
    <property type="entry name" value="SGNH hydrolase"/>
    <property type="match status" value="1"/>
</dbReference>
<reference evidence="7" key="2">
    <citation type="submission" date="2025-08" db="UniProtKB">
        <authorList>
            <consortium name="Ensembl"/>
        </authorList>
    </citation>
    <scope>IDENTIFICATION</scope>
</reference>
<dbReference type="InterPro" id="IPR036514">
    <property type="entry name" value="SGNH_hydro_sf"/>
</dbReference>
<organism evidence="7 8">
    <name type="scientific">Sphaeramia orbicularis</name>
    <name type="common">orbiculate cardinalfish</name>
    <dbReference type="NCBI Taxonomy" id="375764"/>
    <lineage>
        <taxon>Eukaryota</taxon>
        <taxon>Metazoa</taxon>
        <taxon>Chordata</taxon>
        <taxon>Craniata</taxon>
        <taxon>Vertebrata</taxon>
        <taxon>Euteleostomi</taxon>
        <taxon>Actinopterygii</taxon>
        <taxon>Neopterygii</taxon>
        <taxon>Teleostei</taxon>
        <taxon>Neoteleostei</taxon>
        <taxon>Acanthomorphata</taxon>
        <taxon>Gobiaria</taxon>
        <taxon>Kurtiformes</taxon>
        <taxon>Apogonoidei</taxon>
        <taxon>Apogonidae</taxon>
        <taxon>Apogoninae</taxon>
        <taxon>Sphaeramia</taxon>
    </lineage>
</organism>
<evidence type="ECO:0000256" key="2">
    <source>
        <dbReference type="ARBA" id="ARBA00023721"/>
    </source>
</evidence>
<dbReference type="InParanoid" id="A0A673ATK0"/>
<dbReference type="Proteomes" id="UP000472271">
    <property type="component" value="Chromosome 19"/>
</dbReference>
<keyword evidence="8" id="KW-1185">Reference proteome</keyword>
<evidence type="ECO:0000256" key="5">
    <source>
        <dbReference type="SAM" id="MobiDB-lite"/>
    </source>
</evidence>
<evidence type="ECO:0000313" key="7">
    <source>
        <dbReference type="Ensembl" id="ENSSORP00005031647.1"/>
    </source>
</evidence>
<evidence type="ECO:0000256" key="4">
    <source>
        <dbReference type="ARBA" id="ARBA00048078"/>
    </source>
</evidence>
<evidence type="ECO:0000256" key="3">
    <source>
        <dbReference type="ARBA" id="ARBA00035804"/>
    </source>
</evidence>
<feature type="compositionally biased region" description="Pro residues" evidence="5">
    <location>
        <begin position="241"/>
        <end position="261"/>
    </location>
</feature>
<evidence type="ECO:0000313" key="8">
    <source>
        <dbReference type="Proteomes" id="UP000472271"/>
    </source>
</evidence>
<protein>
    <recommendedName>
        <fullName evidence="1">1-alkyl-2-acetylglycerophosphocholine esterase</fullName>
        <ecNumber evidence="1">3.1.1.47</ecNumber>
    </recommendedName>
</protein>
<dbReference type="Pfam" id="PF13472">
    <property type="entry name" value="Lipase_GDSL_2"/>
    <property type="match status" value="1"/>
</dbReference>
<evidence type="ECO:0000256" key="1">
    <source>
        <dbReference type="ARBA" id="ARBA00013201"/>
    </source>
</evidence>
<dbReference type="AlphaFoldDB" id="A0A673ATK0"/>
<dbReference type="Ensembl" id="ENSSORT00005032530.1">
    <property type="protein sequence ID" value="ENSSORP00005031647.1"/>
    <property type="gene ID" value="ENSSORG00005015069.1"/>
</dbReference>
<comment type="catalytic activity">
    <reaction evidence="4">
        <text>a 1-O-alkyl-2-acetyl-sn-glycero-3-phosphocholine + H2O = a 1-O-alkyl-sn-glycero-3-phosphocholine + acetate + H(+)</text>
        <dbReference type="Rhea" id="RHEA:17777"/>
        <dbReference type="ChEBI" id="CHEBI:15377"/>
        <dbReference type="ChEBI" id="CHEBI:15378"/>
        <dbReference type="ChEBI" id="CHEBI:30089"/>
        <dbReference type="ChEBI" id="CHEBI:30909"/>
        <dbReference type="ChEBI" id="CHEBI:36707"/>
        <dbReference type="EC" id="3.1.1.47"/>
    </reaction>
    <physiologicalReaction direction="left-to-right" evidence="4">
        <dbReference type="Rhea" id="RHEA:17778"/>
    </physiologicalReaction>
</comment>
<reference evidence="7" key="3">
    <citation type="submission" date="2025-09" db="UniProtKB">
        <authorList>
            <consortium name="Ensembl"/>
        </authorList>
    </citation>
    <scope>IDENTIFICATION</scope>
</reference>
<dbReference type="CDD" id="cd00229">
    <property type="entry name" value="SGNH_hydrolase"/>
    <property type="match status" value="1"/>
</dbReference>
<comment type="catalytic activity">
    <reaction evidence="2">
        <text>1-O-hexadecyl-2-acetyl-sn-glycero-3-phosphocholine + H2O = 1-O-hexadecyl-sn-glycero-3-phosphocholine + acetate + H(+)</text>
        <dbReference type="Rhea" id="RHEA:40479"/>
        <dbReference type="ChEBI" id="CHEBI:15377"/>
        <dbReference type="ChEBI" id="CHEBI:15378"/>
        <dbReference type="ChEBI" id="CHEBI:30089"/>
        <dbReference type="ChEBI" id="CHEBI:44811"/>
        <dbReference type="ChEBI" id="CHEBI:64496"/>
    </reaction>
    <physiologicalReaction direction="left-to-right" evidence="2">
        <dbReference type="Rhea" id="RHEA:40480"/>
    </physiologicalReaction>
</comment>
<dbReference type="GO" id="GO:0003847">
    <property type="term" value="F:1-alkyl-2-acetylglycerophosphocholine esterase activity"/>
    <property type="evidence" value="ECO:0007669"/>
    <property type="project" value="UniProtKB-EC"/>
</dbReference>
<reference evidence="7" key="1">
    <citation type="submission" date="2019-06" db="EMBL/GenBank/DDBJ databases">
        <authorList>
            <consortium name="Wellcome Sanger Institute Data Sharing"/>
        </authorList>
    </citation>
    <scope>NUCLEOTIDE SEQUENCE [LARGE SCALE GENOMIC DNA]</scope>
</reference>
<accession>A0A673ATK0</accession>
<proteinExistence type="predicted"/>